<dbReference type="Gene3D" id="3.40.1280.30">
    <property type="match status" value="1"/>
</dbReference>
<name>A0AAD8LJ15_BABGI</name>
<dbReference type="InterPro" id="IPR038459">
    <property type="entry name" value="MT_TRM10-typ_sf"/>
</dbReference>
<reference evidence="7" key="1">
    <citation type="submission" date="2023-08" db="EMBL/GenBank/DDBJ databases">
        <title>Draft sequence of the Babesia gibsoni genome.</title>
        <authorList>
            <person name="Yamagishi J.Y."/>
            <person name="Xuan X.X."/>
        </authorList>
    </citation>
    <scope>NUCLEOTIDE SEQUENCE</scope>
    <source>
        <strain evidence="7">Azabu</strain>
    </source>
</reference>
<evidence type="ECO:0000256" key="4">
    <source>
        <dbReference type="ARBA" id="ARBA00022691"/>
    </source>
</evidence>
<evidence type="ECO:0000313" key="7">
    <source>
        <dbReference type="EMBL" id="KAK1442492.1"/>
    </source>
</evidence>
<dbReference type="EMBL" id="JAVEPI010000003">
    <property type="protein sequence ID" value="KAK1442492.1"/>
    <property type="molecule type" value="Genomic_DNA"/>
</dbReference>
<dbReference type="CDD" id="cd18089">
    <property type="entry name" value="SPOUT_Trm10-like"/>
    <property type="match status" value="1"/>
</dbReference>
<gene>
    <name evidence="7" type="ORF">BgAZ_300100</name>
</gene>
<evidence type="ECO:0000256" key="5">
    <source>
        <dbReference type="ARBA" id="ARBA00048434"/>
    </source>
</evidence>
<evidence type="ECO:0000313" key="8">
    <source>
        <dbReference type="Proteomes" id="UP001230268"/>
    </source>
</evidence>
<keyword evidence="4" id="KW-0949">S-adenosyl-L-methionine</keyword>
<evidence type="ECO:0000256" key="3">
    <source>
        <dbReference type="ARBA" id="ARBA00022679"/>
    </source>
</evidence>
<dbReference type="InterPro" id="IPR007356">
    <property type="entry name" value="tRNA_m1G_MeTrfase_euk"/>
</dbReference>
<keyword evidence="8" id="KW-1185">Reference proteome</keyword>
<feature type="domain" description="SAM-dependent MTase TRM10-type" evidence="6">
    <location>
        <begin position="24"/>
        <end position="213"/>
    </location>
</feature>
<keyword evidence="2 7" id="KW-0489">Methyltransferase</keyword>
<dbReference type="PANTHER" id="PTHR13563:SF13">
    <property type="entry name" value="TRNA METHYLTRANSFERASE 10 HOMOLOG A"/>
    <property type="match status" value="1"/>
</dbReference>
<proteinExistence type="predicted"/>
<keyword evidence="3" id="KW-0808">Transferase</keyword>
<evidence type="ECO:0000256" key="1">
    <source>
        <dbReference type="ARBA" id="ARBA00012797"/>
    </source>
</evidence>
<dbReference type="AlphaFoldDB" id="A0AAD8LJ15"/>
<dbReference type="InterPro" id="IPR028564">
    <property type="entry name" value="MT_TRM10-typ"/>
</dbReference>
<evidence type="ECO:0000259" key="6">
    <source>
        <dbReference type="PROSITE" id="PS51675"/>
    </source>
</evidence>
<dbReference type="Proteomes" id="UP001230268">
    <property type="component" value="Unassembled WGS sequence"/>
</dbReference>
<dbReference type="GO" id="GO:0052905">
    <property type="term" value="F:tRNA (guanosine(9)-N1)-methyltransferase activity"/>
    <property type="evidence" value="ECO:0007669"/>
    <property type="project" value="UniProtKB-EC"/>
</dbReference>
<dbReference type="GO" id="GO:0000049">
    <property type="term" value="F:tRNA binding"/>
    <property type="evidence" value="ECO:0007669"/>
    <property type="project" value="TreeGrafter"/>
</dbReference>
<accession>A0AAD8LJ15</accession>
<comment type="catalytic activity">
    <reaction evidence="5">
        <text>guanosine(9) in tRNA + S-adenosyl-L-methionine = N(1)-methylguanosine(9) in tRNA + S-adenosyl-L-homocysteine + H(+)</text>
        <dbReference type="Rhea" id="RHEA:43156"/>
        <dbReference type="Rhea" id="RHEA-COMP:10367"/>
        <dbReference type="Rhea" id="RHEA-COMP:10368"/>
        <dbReference type="ChEBI" id="CHEBI:15378"/>
        <dbReference type="ChEBI" id="CHEBI:57856"/>
        <dbReference type="ChEBI" id="CHEBI:59789"/>
        <dbReference type="ChEBI" id="CHEBI:73542"/>
        <dbReference type="ChEBI" id="CHEBI:74269"/>
        <dbReference type="EC" id="2.1.1.221"/>
    </reaction>
</comment>
<organism evidence="7 8">
    <name type="scientific">Babesia gibsoni</name>
    <dbReference type="NCBI Taxonomy" id="33632"/>
    <lineage>
        <taxon>Eukaryota</taxon>
        <taxon>Sar</taxon>
        <taxon>Alveolata</taxon>
        <taxon>Apicomplexa</taxon>
        <taxon>Aconoidasida</taxon>
        <taxon>Piroplasmida</taxon>
        <taxon>Babesiidae</taxon>
        <taxon>Babesia</taxon>
    </lineage>
</organism>
<dbReference type="GO" id="GO:0005634">
    <property type="term" value="C:nucleus"/>
    <property type="evidence" value="ECO:0007669"/>
    <property type="project" value="TreeGrafter"/>
</dbReference>
<dbReference type="GO" id="GO:0002939">
    <property type="term" value="P:tRNA N1-guanine methylation"/>
    <property type="evidence" value="ECO:0007669"/>
    <property type="project" value="TreeGrafter"/>
</dbReference>
<dbReference type="PROSITE" id="PS51675">
    <property type="entry name" value="SAM_MT_TRM10"/>
    <property type="match status" value="1"/>
</dbReference>
<sequence>MTEDERRSFIISERQEQAVSEKRRGVFLQKAYDNGLPICINCAFHDEMDEIEGKSLAKQLSFVYNDIKNERAMVKLILTGIDMQSPLYSYMQLFGVDSWKVHKHQENYWDIYDVNNVIVLSPDAELFLEDIDMDKIYVIGGLVDKHIKRNATLTQAKRYGFTTRALPIPTYFPECKRKVLSIDAVFHILVMRANNSTWQEAFQANIPTRAKIDT</sequence>
<comment type="caution">
    <text evidence="7">The sequence shown here is derived from an EMBL/GenBank/DDBJ whole genome shotgun (WGS) entry which is preliminary data.</text>
</comment>
<evidence type="ECO:0000256" key="2">
    <source>
        <dbReference type="ARBA" id="ARBA00022603"/>
    </source>
</evidence>
<dbReference type="EC" id="2.1.1.221" evidence="1"/>
<protein>
    <recommendedName>
        <fullName evidence="1">tRNA (guanine(9)-N(1))-methyltransferase</fullName>
        <ecNumber evidence="1">2.1.1.221</ecNumber>
    </recommendedName>
</protein>
<dbReference type="PANTHER" id="PTHR13563">
    <property type="entry name" value="TRNA (GUANINE-9-) METHYLTRANSFERASE"/>
    <property type="match status" value="1"/>
</dbReference>